<evidence type="ECO:0000256" key="1">
    <source>
        <dbReference type="SAM" id="MobiDB-lite"/>
    </source>
</evidence>
<feature type="compositionally biased region" description="Low complexity" evidence="1">
    <location>
        <begin position="117"/>
        <end position="132"/>
    </location>
</feature>
<name>A0A9P6U6T8_9FUNG</name>
<dbReference type="AlphaFoldDB" id="A0A9P6U6T8"/>
<gene>
    <name evidence="2" type="ORF">DFQ27_002765</name>
</gene>
<feature type="non-terminal residue" evidence="2">
    <location>
        <position position="193"/>
    </location>
</feature>
<feature type="region of interest" description="Disordered" evidence="1">
    <location>
        <begin position="115"/>
        <end position="134"/>
    </location>
</feature>
<feature type="compositionally biased region" description="Basic residues" evidence="1">
    <location>
        <begin position="30"/>
        <end position="41"/>
    </location>
</feature>
<feature type="compositionally biased region" description="Low complexity" evidence="1">
    <location>
        <begin position="42"/>
        <end position="55"/>
    </location>
</feature>
<keyword evidence="3" id="KW-1185">Reference proteome</keyword>
<dbReference type="EMBL" id="JAAAJB010000206">
    <property type="protein sequence ID" value="KAG0261757.1"/>
    <property type="molecule type" value="Genomic_DNA"/>
</dbReference>
<feature type="compositionally biased region" description="Low complexity" evidence="1">
    <location>
        <begin position="154"/>
        <end position="163"/>
    </location>
</feature>
<feature type="compositionally biased region" description="Basic and acidic residues" evidence="1">
    <location>
        <begin position="1"/>
        <end position="19"/>
    </location>
</feature>
<organism evidence="2 3">
    <name type="scientific">Actinomortierella ambigua</name>
    <dbReference type="NCBI Taxonomy" id="1343610"/>
    <lineage>
        <taxon>Eukaryota</taxon>
        <taxon>Fungi</taxon>
        <taxon>Fungi incertae sedis</taxon>
        <taxon>Mucoromycota</taxon>
        <taxon>Mortierellomycotina</taxon>
        <taxon>Mortierellomycetes</taxon>
        <taxon>Mortierellales</taxon>
        <taxon>Mortierellaceae</taxon>
        <taxon>Actinomortierella</taxon>
    </lineage>
</organism>
<proteinExistence type="predicted"/>
<evidence type="ECO:0000313" key="3">
    <source>
        <dbReference type="Proteomes" id="UP000807716"/>
    </source>
</evidence>
<comment type="caution">
    <text evidence="2">The sequence shown here is derived from an EMBL/GenBank/DDBJ whole genome shotgun (WGS) entry which is preliminary data.</text>
</comment>
<protein>
    <submittedName>
        <fullName evidence="2">Uncharacterized protein</fullName>
    </submittedName>
</protein>
<accession>A0A9P6U6T8</accession>
<sequence length="193" mass="20757">MLEVPSAKDRLDPIVDDHSFAAAKDGSSQQHRRSRSSHRGRSTSTSSSRSPSRSPSPHPAVSYGSSVSPPKQAFLMDYDEDPLEQQMRRILEQTGVSFPDNLFEQQVPDLLNPDAISSKVTRSPSTSSTTSTVGQVLLDVPSPWSSPVLSCEASFSSSSSSSSTPVQRGRSRMDPETLQRLAASAPSATQNHG</sequence>
<reference evidence="2" key="1">
    <citation type="journal article" date="2020" name="Fungal Divers.">
        <title>Resolving the Mortierellaceae phylogeny through synthesis of multi-gene phylogenetics and phylogenomics.</title>
        <authorList>
            <person name="Vandepol N."/>
            <person name="Liber J."/>
            <person name="Desiro A."/>
            <person name="Na H."/>
            <person name="Kennedy M."/>
            <person name="Barry K."/>
            <person name="Grigoriev I.V."/>
            <person name="Miller A.N."/>
            <person name="O'Donnell K."/>
            <person name="Stajich J.E."/>
            <person name="Bonito G."/>
        </authorList>
    </citation>
    <scope>NUCLEOTIDE SEQUENCE</scope>
    <source>
        <strain evidence="2">BC1065</strain>
    </source>
</reference>
<feature type="region of interest" description="Disordered" evidence="1">
    <location>
        <begin position="149"/>
        <end position="193"/>
    </location>
</feature>
<evidence type="ECO:0000313" key="2">
    <source>
        <dbReference type="EMBL" id="KAG0261757.1"/>
    </source>
</evidence>
<dbReference type="OrthoDB" id="2440195at2759"/>
<dbReference type="Proteomes" id="UP000807716">
    <property type="component" value="Unassembled WGS sequence"/>
</dbReference>
<feature type="region of interest" description="Disordered" evidence="1">
    <location>
        <begin position="1"/>
        <end position="81"/>
    </location>
</feature>